<evidence type="ECO:0000313" key="4">
    <source>
        <dbReference type="Proteomes" id="UP001280121"/>
    </source>
</evidence>
<feature type="chain" id="PRO_5042442611" description="Organ specific protein" evidence="1">
    <location>
        <begin position="24"/>
        <end position="251"/>
    </location>
</feature>
<keyword evidence="4" id="KW-1185">Reference proteome</keyword>
<sequence length="251" mass="28895">MKALFVALSTLSLLLLFASITDARKDLGEYWRAVMKEQSMPESIQGLIPESDHDHQKADDCQTSENSEVKKEIYVDDHSSKPTGEINYEWRRDVIKAPVEKISFVKDFDPVKPDVSIYDNGVEPIAKRFFVKDFEPVKPDVSIYDNGIKLIEKRSFVKDFEPVKPDVSIYDNDIKLYEKRSFVKDFEPVKPDVSIYDNGIKPIGKRFFVKDFEPVKPDVSIYENDIKPTKDFSSTKNFDPRLEVATIILGK</sequence>
<dbReference type="Proteomes" id="UP001280121">
    <property type="component" value="Unassembled WGS sequence"/>
</dbReference>
<dbReference type="EMBL" id="JANJYI010000088">
    <property type="protein sequence ID" value="KAK2633318.1"/>
    <property type="molecule type" value="Genomic_DNA"/>
</dbReference>
<evidence type="ECO:0000256" key="1">
    <source>
        <dbReference type="SAM" id="SignalP"/>
    </source>
</evidence>
<comment type="caution">
    <text evidence="2">The sequence shown here is derived from an EMBL/GenBank/DDBJ whole genome shotgun (WGS) entry which is preliminary data.</text>
</comment>
<reference evidence="2" key="1">
    <citation type="journal article" date="2023" name="Plant J.">
        <title>Genome sequences and population genomics provide insights into the demographic history, inbreeding, and mutation load of two 'living fossil' tree species of Dipteronia.</title>
        <authorList>
            <person name="Feng Y."/>
            <person name="Comes H.P."/>
            <person name="Chen J."/>
            <person name="Zhu S."/>
            <person name="Lu R."/>
            <person name="Zhang X."/>
            <person name="Li P."/>
            <person name="Qiu J."/>
            <person name="Olsen K.M."/>
            <person name="Qiu Y."/>
        </authorList>
    </citation>
    <scope>NUCLEOTIDE SEQUENCE</scope>
    <source>
        <strain evidence="2">KIB01</strain>
    </source>
</reference>
<accession>A0AAD9WKJ1</accession>
<dbReference type="PANTHER" id="PTHR33731:SF2">
    <property type="entry name" value="ORGAN-SPECIFIC PROTEIN S2-LIKE"/>
    <property type="match status" value="1"/>
</dbReference>
<dbReference type="InterPro" id="IPR024489">
    <property type="entry name" value="Organ_specific_prot"/>
</dbReference>
<keyword evidence="1" id="KW-0732">Signal</keyword>
<protein>
    <recommendedName>
        <fullName evidence="5">Organ specific protein</fullName>
    </recommendedName>
</protein>
<evidence type="ECO:0000313" key="3">
    <source>
        <dbReference type="EMBL" id="KAK2665295.1"/>
    </source>
</evidence>
<dbReference type="AlphaFoldDB" id="A0AAD9WKJ1"/>
<name>A0AAD9WKJ1_9ROSI</name>
<dbReference type="Pfam" id="PF10950">
    <property type="entry name" value="Organ_specific"/>
    <property type="match status" value="2"/>
</dbReference>
<evidence type="ECO:0008006" key="5">
    <source>
        <dbReference type="Google" id="ProtNLM"/>
    </source>
</evidence>
<gene>
    <name evidence="3" type="ORF">Ddye_003869</name>
    <name evidence="2" type="ORF">Ddye_032437</name>
</gene>
<feature type="signal peptide" evidence="1">
    <location>
        <begin position="1"/>
        <end position="23"/>
    </location>
</feature>
<dbReference type="PANTHER" id="PTHR33731">
    <property type="entry name" value="PROTEIN, PUTATIVE-RELATED"/>
    <property type="match status" value="1"/>
</dbReference>
<evidence type="ECO:0000313" key="2">
    <source>
        <dbReference type="EMBL" id="KAK2633318.1"/>
    </source>
</evidence>
<organism evidence="2 4">
    <name type="scientific">Dipteronia dyeriana</name>
    <dbReference type="NCBI Taxonomy" id="168575"/>
    <lineage>
        <taxon>Eukaryota</taxon>
        <taxon>Viridiplantae</taxon>
        <taxon>Streptophyta</taxon>
        <taxon>Embryophyta</taxon>
        <taxon>Tracheophyta</taxon>
        <taxon>Spermatophyta</taxon>
        <taxon>Magnoliopsida</taxon>
        <taxon>eudicotyledons</taxon>
        <taxon>Gunneridae</taxon>
        <taxon>Pentapetalae</taxon>
        <taxon>rosids</taxon>
        <taxon>malvids</taxon>
        <taxon>Sapindales</taxon>
        <taxon>Sapindaceae</taxon>
        <taxon>Hippocastanoideae</taxon>
        <taxon>Acereae</taxon>
        <taxon>Dipteronia</taxon>
    </lineage>
</organism>
<dbReference type="EMBL" id="JANJYI010000001">
    <property type="protein sequence ID" value="KAK2665295.1"/>
    <property type="molecule type" value="Genomic_DNA"/>
</dbReference>
<proteinExistence type="predicted"/>